<keyword evidence="4" id="KW-0378">Hydrolase</keyword>
<comment type="similarity">
    <text evidence="1">Belongs to the helicase family. DnaB subfamily.</text>
</comment>
<keyword evidence="5" id="KW-0347">Helicase</keyword>
<evidence type="ECO:0000256" key="9">
    <source>
        <dbReference type="ARBA" id="ARBA00044969"/>
    </source>
</evidence>
<keyword evidence="3" id="KW-0547">Nucleotide-binding</keyword>
<dbReference type="Gene3D" id="1.10.860.10">
    <property type="entry name" value="DNAb Helicase, Chain A"/>
    <property type="match status" value="1"/>
</dbReference>
<evidence type="ECO:0000313" key="13">
    <source>
        <dbReference type="Proteomes" id="UP000659630"/>
    </source>
</evidence>
<dbReference type="InterPro" id="IPR007694">
    <property type="entry name" value="DNA_helicase_DnaB-like_C"/>
</dbReference>
<dbReference type="PANTHER" id="PTHR30153:SF2">
    <property type="entry name" value="REPLICATIVE DNA HELICASE"/>
    <property type="match status" value="1"/>
</dbReference>
<organism evidence="12 13">
    <name type="scientific">Anaerofilum hominis</name>
    <dbReference type="NCBI Taxonomy" id="2763016"/>
    <lineage>
        <taxon>Bacteria</taxon>
        <taxon>Bacillati</taxon>
        <taxon>Bacillota</taxon>
        <taxon>Clostridia</taxon>
        <taxon>Eubacteriales</taxon>
        <taxon>Oscillospiraceae</taxon>
        <taxon>Anaerofilum</taxon>
    </lineage>
</organism>
<dbReference type="GO" id="GO:0043139">
    <property type="term" value="F:5'-3' DNA helicase activity"/>
    <property type="evidence" value="ECO:0007669"/>
    <property type="project" value="UniProtKB-EC"/>
</dbReference>
<sequence>MDTLLAEESVLGCMLLFPEETENIHERLKAEMFSEAPLRRIYEACGQLRAEGKTPDFVTAQSVLGSSYQKLMLECCETAPSVSRLADYAGIVLEGWRVRELTAVAVSAQIEGGTSAELIARYRAALDRQEAITAALKEAGIKDFVEAATEYLQSLYEPDKSIKTGWRDFDRVVGGLQRKSVVVIAARPGKGKTDFALQMATQVALDHQVNYNSMEMPTDQLLQRVVSRGTKINSIRLRDRDLTEEDRAKIAKVLDLQAKCLKINFDETTHIDAEVVEGKIARYHPDVLFIDHLGLMSAREQKKNQWEEIAATTHELKALAMKHDLCIVELVQLSRATDGRRPTQGDLYGGAAVEQDADVVIALEVEKFEGFLSGDRSAEVTASILKNRHGGVGELKFAWQPQYHSYVSYETRYES</sequence>
<evidence type="ECO:0000256" key="1">
    <source>
        <dbReference type="ARBA" id="ARBA00008428"/>
    </source>
</evidence>
<evidence type="ECO:0000259" key="11">
    <source>
        <dbReference type="PROSITE" id="PS51199"/>
    </source>
</evidence>
<gene>
    <name evidence="12" type="ORF">H8S23_05180</name>
</gene>
<dbReference type="InterPro" id="IPR027417">
    <property type="entry name" value="P-loop_NTPase"/>
</dbReference>
<dbReference type="PROSITE" id="PS51199">
    <property type="entry name" value="SF4_HELICASE"/>
    <property type="match status" value="1"/>
</dbReference>
<evidence type="ECO:0000256" key="7">
    <source>
        <dbReference type="ARBA" id="ARBA00023125"/>
    </source>
</evidence>
<dbReference type="RefSeq" id="WP_186887269.1">
    <property type="nucleotide sequence ID" value="NZ_JACONZ010000002.1"/>
</dbReference>
<keyword evidence="8" id="KW-0413">Isomerase</keyword>
<evidence type="ECO:0000256" key="4">
    <source>
        <dbReference type="ARBA" id="ARBA00022801"/>
    </source>
</evidence>
<evidence type="ECO:0000256" key="6">
    <source>
        <dbReference type="ARBA" id="ARBA00022840"/>
    </source>
</evidence>
<comment type="caution">
    <text evidence="12">The sequence shown here is derived from an EMBL/GenBank/DDBJ whole genome shotgun (WGS) entry which is preliminary data.</text>
</comment>
<name>A0A923ID62_9FIRM</name>
<dbReference type="Proteomes" id="UP000659630">
    <property type="component" value="Unassembled WGS sequence"/>
</dbReference>
<dbReference type="EC" id="5.6.2.3" evidence="9"/>
<dbReference type="Pfam" id="PF03796">
    <property type="entry name" value="DnaB_C"/>
    <property type="match status" value="1"/>
</dbReference>
<keyword evidence="13" id="KW-1185">Reference proteome</keyword>
<protein>
    <recommendedName>
        <fullName evidence="9">DNA 5'-3' helicase</fullName>
        <ecNumber evidence="9">5.6.2.3</ecNumber>
    </recommendedName>
</protein>
<reference evidence="12" key="1">
    <citation type="submission" date="2020-08" db="EMBL/GenBank/DDBJ databases">
        <title>Genome public.</title>
        <authorList>
            <person name="Liu C."/>
            <person name="Sun Q."/>
        </authorList>
    </citation>
    <scope>NUCLEOTIDE SEQUENCE</scope>
    <source>
        <strain evidence="12">BX8</strain>
    </source>
</reference>
<evidence type="ECO:0000313" key="12">
    <source>
        <dbReference type="EMBL" id="MBC5580890.1"/>
    </source>
</evidence>
<evidence type="ECO:0000256" key="2">
    <source>
        <dbReference type="ARBA" id="ARBA00022705"/>
    </source>
</evidence>
<keyword evidence="6" id="KW-0067">ATP-binding</keyword>
<dbReference type="InterPro" id="IPR036185">
    <property type="entry name" value="DNA_heli_DnaB-like_N_sf"/>
</dbReference>
<dbReference type="GO" id="GO:0005524">
    <property type="term" value="F:ATP binding"/>
    <property type="evidence" value="ECO:0007669"/>
    <property type="project" value="UniProtKB-KW"/>
</dbReference>
<dbReference type="Gene3D" id="3.40.50.300">
    <property type="entry name" value="P-loop containing nucleotide triphosphate hydrolases"/>
    <property type="match status" value="1"/>
</dbReference>
<evidence type="ECO:0000256" key="3">
    <source>
        <dbReference type="ARBA" id="ARBA00022741"/>
    </source>
</evidence>
<proteinExistence type="inferred from homology"/>
<dbReference type="GO" id="GO:0006260">
    <property type="term" value="P:DNA replication"/>
    <property type="evidence" value="ECO:0007669"/>
    <property type="project" value="UniProtKB-KW"/>
</dbReference>
<dbReference type="InterPro" id="IPR016136">
    <property type="entry name" value="DNA_helicase_N/primase_C"/>
</dbReference>
<dbReference type="SUPFAM" id="SSF48024">
    <property type="entry name" value="N-terminal domain of DnaB helicase"/>
    <property type="match status" value="1"/>
</dbReference>
<keyword evidence="2" id="KW-0235">DNA replication</keyword>
<dbReference type="AlphaFoldDB" id="A0A923ID62"/>
<keyword evidence="7" id="KW-0238">DNA-binding</keyword>
<dbReference type="InterPro" id="IPR007693">
    <property type="entry name" value="DNA_helicase_DnaB-like_N"/>
</dbReference>
<dbReference type="Pfam" id="PF00772">
    <property type="entry name" value="DnaB"/>
    <property type="match status" value="1"/>
</dbReference>
<evidence type="ECO:0000256" key="8">
    <source>
        <dbReference type="ARBA" id="ARBA00023235"/>
    </source>
</evidence>
<dbReference type="GO" id="GO:0005829">
    <property type="term" value="C:cytosol"/>
    <property type="evidence" value="ECO:0007669"/>
    <property type="project" value="TreeGrafter"/>
</dbReference>
<accession>A0A923ID62</accession>
<dbReference type="PANTHER" id="PTHR30153">
    <property type="entry name" value="REPLICATIVE DNA HELICASE DNAB"/>
    <property type="match status" value="1"/>
</dbReference>
<evidence type="ECO:0000256" key="5">
    <source>
        <dbReference type="ARBA" id="ARBA00022806"/>
    </source>
</evidence>
<comment type="catalytic activity">
    <reaction evidence="10">
        <text>ATP + H2O = ADP + phosphate + H(+)</text>
        <dbReference type="Rhea" id="RHEA:13065"/>
        <dbReference type="ChEBI" id="CHEBI:15377"/>
        <dbReference type="ChEBI" id="CHEBI:15378"/>
        <dbReference type="ChEBI" id="CHEBI:30616"/>
        <dbReference type="ChEBI" id="CHEBI:43474"/>
        <dbReference type="ChEBI" id="CHEBI:456216"/>
        <dbReference type="EC" id="5.6.2.3"/>
    </reaction>
</comment>
<dbReference type="GO" id="GO:0016787">
    <property type="term" value="F:hydrolase activity"/>
    <property type="evidence" value="ECO:0007669"/>
    <property type="project" value="UniProtKB-KW"/>
</dbReference>
<dbReference type="GO" id="GO:0003677">
    <property type="term" value="F:DNA binding"/>
    <property type="evidence" value="ECO:0007669"/>
    <property type="project" value="UniProtKB-KW"/>
</dbReference>
<evidence type="ECO:0000256" key="10">
    <source>
        <dbReference type="ARBA" id="ARBA00048954"/>
    </source>
</evidence>
<feature type="domain" description="SF4 helicase" evidence="11">
    <location>
        <begin position="155"/>
        <end position="413"/>
    </location>
</feature>
<dbReference type="EMBL" id="JACONZ010000002">
    <property type="protein sequence ID" value="MBC5580890.1"/>
    <property type="molecule type" value="Genomic_DNA"/>
</dbReference>
<dbReference type="SUPFAM" id="SSF52540">
    <property type="entry name" value="P-loop containing nucleoside triphosphate hydrolases"/>
    <property type="match status" value="1"/>
</dbReference>